<keyword evidence="3" id="KW-0813">Transport</keyword>
<accession>A0A1M4MW82</accession>
<evidence type="ECO:0000259" key="11">
    <source>
        <dbReference type="Pfam" id="PF16916"/>
    </source>
</evidence>
<evidence type="ECO:0000256" key="4">
    <source>
        <dbReference type="ARBA" id="ARBA00022692"/>
    </source>
</evidence>
<feature type="transmembrane region" description="Helical" evidence="9">
    <location>
        <begin position="169"/>
        <end position="187"/>
    </location>
</feature>
<feature type="domain" description="Cation efflux protein cytoplasmic" evidence="11">
    <location>
        <begin position="222"/>
        <end position="296"/>
    </location>
</feature>
<dbReference type="EMBL" id="FMJB01000040">
    <property type="protein sequence ID" value="SCM66782.1"/>
    <property type="molecule type" value="Genomic_DNA"/>
</dbReference>
<dbReference type="PANTHER" id="PTHR11562">
    <property type="entry name" value="CATION EFFLUX PROTEIN/ ZINC TRANSPORTER"/>
    <property type="match status" value="1"/>
</dbReference>
<dbReference type="GO" id="GO:0005886">
    <property type="term" value="C:plasma membrane"/>
    <property type="evidence" value="ECO:0007669"/>
    <property type="project" value="TreeGrafter"/>
</dbReference>
<dbReference type="InterPro" id="IPR002524">
    <property type="entry name" value="Cation_efflux"/>
</dbReference>
<dbReference type="NCBIfam" id="TIGR01297">
    <property type="entry name" value="CDF"/>
    <property type="match status" value="1"/>
</dbReference>
<dbReference type="AlphaFoldDB" id="A0A1M4MW82"/>
<dbReference type="GO" id="GO:0005385">
    <property type="term" value="F:zinc ion transmembrane transporter activity"/>
    <property type="evidence" value="ECO:0007669"/>
    <property type="project" value="TreeGrafter"/>
</dbReference>
<evidence type="ECO:0000256" key="1">
    <source>
        <dbReference type="ARBA" id="ARBA00004141"/>
    </source>
</evidence>
<dbReference type="Proteomes" id="UP000184085">
    <property type="component" value="Unassembled WGS sequence"/>
</dbReference>
<dbReference type="SUPFAM" id="SSF161111">
    <property type="entry name" value="Cation efflux protein transmembrane domain-like"/>
    <property type="match status" value="1"/>
</dbReference>
<evidence type="ECO:0000256" key="7">
    <source>
        <dbReference type="ARBA" id="ARBA00023065"/>
    </source>
</evidence>
<evidence type="ECO:0000256" key="6">
    <source>
        <dbReference type="ARBA" id="ARBA00022989"/>
    </source>
</evidence>
<dbReference type="Gene3D" id="1.20.1510.10">
    <property type="entry name" value="Cation efflux protein transmembrane domain"/>
    <property type="match status" value="1"/>
</dbReference>
<dbReference type="RefSeq" id="WP_072704854.1">
    <property type="nucleotide sequence ID" value="NZ_FMJB01000040.1"/>
</dbReference>
<evidence type="ECO:0000256" key="2">
    <source>
        <dbReference type="ARBA" id="ARBA00008873"/>
    </source>
</evidence>
<dbReference type="SUPFAM" id="SSF160240">
    <property type="entry name" value="Cation efflux protein cytoplasmic domain-like"/>
    <property type="match status" value="1"/>
</dbReference>
<dbReference type="InterPro" id="IPR036837">
    <property type="entry name" value="Cation_efflux_CTD_sf"/>
</dbReference>
<evidence type="ECO:0000313" key="12">
    <source>
        <dbReference type="EMBL" id="SCM66782.1"/>
    </source>
</evidence>
<dbReference type="Pfam" id="PF16916">
    <property type="entry name" value="ZT_dimer"/>
    <property type="match status" value="1"/>
</dbReference>
<feature type="domain" description="Cation efflux protein transmembrane" evidence="10">
    <location>
        <begin position="29"/>
        <end position="218"/>
    </location>
</feature>
<keyword evidence="5" id="KW-0864">Zinc transport</keyword>
<sequence>MGHSHSHHGQHGHHHHHIDPEAGDRQVAFAVAINLLLTVAQIVGGVISGSIALIADAVHNLSDAISLLIAFFARKIARRPADAQMTFGYGRAEMVAALVNYTTLIVISLYLAWEGVQRLIDPPAIQGWTVVIVAGIALVIDLATALLTLKLSKDSANIRAAFVHNLSDALGSLGVIIGGVLVILYDWRLIDPIITLLIAGYILWLAATEIGPVIRNLMLASPPDHSAEDLLNHIQGEEGVAAAHHLHLWQMTEHEAALQVHVVVSDPDWSSAMVIRDRVRAMLTDKGISHVTLEIETASEACPNAPAIGH</sequence>
<dbReference type="Pfam" id="PF01545">
    <property type="entry name" value="Cation_efflux"/>
    <property type="match status" value="1"/>
</dbReference>
<dbReference type="PANTHER" id="PTHR11562:SF17">
    <property type="entry name" value="RE54080P-RELATED"/>
    <property type="match status" value="1"/>
</dbReference>
<protein>
    <submittedName>
        <fullName evidence="12">Cation diffusion facilitator transporter CzcD</fullName>
    </submittedName>
</protein>
<feature type="transmembrane region" description="Helical" evidence="9">
    <location>
        <begin position="125"/>
        <end position="149"/>
    </location>
</feature>
<keyword evidence="8 9" id="KW-0472">Membrane</keyword>
<evidence type="ECO:0000256" key="5">
    <source>
        <dbReference type="ARBA" id="ARBA00022906"/>
    </source>
</evidence>
<proteinExistence type="inferred from homology"/>
<name>A0A1M4MW82_9RHOB</name>
<evidence type="ECO:0000256" key="3">
    <source>
        <dbReference type="ARBA" id="ARBA00022448"/>
    </source>
</evidence>
<keyword evidence="7" id="KW-0406">Ion transport</keyword>
<dbReference type="InterPro" id="IPR027470">
    <property type="entry name" value="Cation_efflux_CTD"/>
</dbReference>
<keyword evidence="4 9" id="KW-0812">Transmembrane</keyword>
<evidence type="ECO:0000313" key="13">
    <source>
        <dbReference type="Proteomes" id="UP000184085"/>
    </source>
</evidence>
<feature type="transmembrane region" description="Helical" evidence="9">
    <location>
        <begin position="94"/>
        <end position="113"/>
    </location>
</feature>
<keyword evidence="13" id="KW-1185">Reference proteome</keyword>
<evidence type="ECO:0000256" key="8">
    <source>
        <dbReference type="ARBA" id="ARBA00023136"/>
    </source>
</evidence>
<evidence type="ECO:0000256" key="9">
    <source>
        <dbReference type="SAM" id="Phobius"/>
    </source>
</evidence>
<feature type="transmembrane region" description="Helical" evidence="9">
    <location>
        <begin position="27"/>
        <end position="47"/>
    </location>
</feature>
<dbReference type="InterPro" id="IPR027469">
    <property type="entry name" value="Cation_efflux_TMD_sf"/>
</dbReference>
<keyword evidence="6 9" id="KW-1133">Transmembrane helix</keyword>
<organism evidence="12 13">
    <name type="scientific">Donghicola eburneus</name>
    <dbReference type="NCBI Taxonomy" id="393278"/>
    <lineage>
        <taxon>Bacteria</taxon>
        <taxon>Pseudomonadati</taxon>
        <taxon>Pseudomonadota</taxon>
        <taxon>Alphaproteobacteria</taxon>
        <taxon>Rhodobacterales</taxon>
        <taxon>Roseobacteraceae</taxon>
        <taxon>Donghicola</taxon>
    </lineage>
</organism>
<gene>
    <name evidence="12" type="primary">czcD</name>
    <name evidence="12" type="ORF">KARMA_0964</name>
</gene>
<dbReference type="InterPro" id="IPR058533">
    <property type="entry name" value="Cation_efflux_TM"/>
</dbReference>
<comment type="similarity">
    <text evidence="2">Belongs to the cation diffusion facilitator (CDF) transporter (TC 2.A.4) family. SLC30A subfamily.</text>
</comment>
<reference evidence="13" key="1">
    <citation type="submission" date="2016-09" db="EMBL/GenBank/DDBJ databases">
        <authorList>
            <person name="Wibberg D."/>
        </authorList>
    </citation>
    <scope>NUCLEOTIDE SEQUENCE [LARGE SCALE GENOMIC DNA]</scope>
</reference>
<comment type="subcellular location">
    <subcellularLocation>
        <location evidence="1">Membrane</location>
        <topology evidence="1">Multi-pass membrane protein</topology>
    </subcellularLocation>
</comment>
<evidence type="ECO:0000259" key="10">
    <source>
        <dbReference type="Pfam" id="PF01545"/>
    </source>
</evidence>
<dbReference type="InterPro" id="IPR050681">
    <property type="entry name" value="CDF/SLC30A"/>
</dbReference>
<keyword evidence="5" id="KW-0862">Zinc</keyword>
<feature type="transmembrane region" description="Helical" evidence="9">
    <location>
        <begin position="193"/>
        <end position="214"/>
    </location>
</feature>